<dbReference type="InterPro" id="IPR051631">
    <property type="entry name" value="Ankyrin-KH/SAM_domain"/>
</dbReference>
<gene>
    <name evidence="8" type="ORF">CRE_19589</name>
</gene>
<dbReference type="PANTHER" id="PTHR23206:SF8">
    <property type="entry name" value="ANKYRIN REPEAT AND KH DOMAIN-CONTAINING 1"/>
    <property type="match status" value="1"/>
</dbReference>
<feature type="repeat" description="ANK" evidence="4">
    <location>
        <begin position="784"/>
        <end position="816"/>
    </location>
</feature>
<organism evidence="9">
    <name type="scientific">Caenorhabditis remanei</name>
    <name type="common">Caenorhabditis vulgaris</name>
    <dbReference type="NCBI Taxonomy" id="31234"/>
    <lineage>
        <taxon>Eukaryota</taxon>
        <taxon>Metazoa</taxon>
        <taxon>Ecdysozoa</taxon>
        <taxon>Nematoda</taxon>
        <taxon>Chromadorea</taxon>
        <taxon>Rhabditida</taxon>
        <taxon>Rhabditina</taxon>
        <taxon>Rhabditomorpha</taxon>
        <taxon>Rhabditoidea</taxon>
        <taxon>Rhabditidae</taxon>
        <taxon>Peloderinae</taxon>
        <taxon>Caenorhabditis</taxon>
    </lineage>
</organism>
<dbReference type="PROSITE" id="PS50297">
    <property type="entry name" value="ANK_REP_REGION"/>
    <property type="match status" value="9"/>
</dbReference>
<keyword evidence="1" id="KW-0677">Repeat</keyword>
<dbReference type="InterPro" id="IPR004087">
    <property type="entry name" value="KH_dom"/>
</dbReference>
<feature type="repeat" description="ANK" evidence="4">
    <location>
        <begin position="514"/>
        <end position="546"/>
    </location>
</feature>
<dbReference type="SMART" id="SM00322">
    <property type="entry name" value="KH"/>
    <property type="match status" value="1"/>
</dbReference>
<dbReference type="OrthoDB" id="20872at2759"/>
<feature type="compositionally biased region" description="Low complexity" evidence="6">
    <location>
        <begin position="1210"/>
        <end position="1233"/>
    </location>
</feature>
<feature type="compositionally biased region" description="Low complexity" evidence="6">
    <location>
        <begin position="1622"/>
        <end position="1654"/>
    </location>
</feature>
<feature type="compositionally biased region" description="Basic and acidic residues" evidence="6">
    <location>
        <begin position="1046"/>
        <end position="1065"/>
    </location>
</feature>
<feature type="compositionally biased region" description="Polar residues" evidence="6">
    <location>
        <begin position="1785"/>
        <end position="1798"/>
    </location>
</feature>
<feature type="repeat" description="ANK" evidence="4">
    <location>
        <begin position="716"/>
        <end position="748"/>
    </location>
</feature>
<keyword evidence="2 4" id="KW-0040">ANK repeat</keyword>
<accession>E3NRG1</accession>
<feature type="region of interest" description="Disordered" evidence="6">
    <location>
        <begin position="893"/>
        <end position="1095"/>
    </location>
</feature>
<feature type="region of interest" description="Disordered" evidence="6">
    <location>
        <begin position="1575"/>
        <end position="1654"/>
    </location>
</feature>
<dbReference type="InterPro" id="IPR036612">
    <property type="entry name" value="KH_dom_type_1_sf"/>
</dbReference>
<feature type="repeat" description="ANK" evidence="4">
    <location>
        <begin position="649"/>
        <end position="681"/>
    </location>
</feature>
<dbReference type="SUPFAM" id="SSF48403">
    <property type="entry name" value="Ankyrin repeat"/>
    <property type="match status" value="1"/>
</dbReference>
<feature type="repeat" description="ANK" evidence="4">
    <location>
        <begin position="581"/>
        <end position="613"/>
    </location>
</feature>
<feature type="compositionally biased region" description="Low complexity" evidence="6">
    <location>
        <begin position="1535"/>
        <end position="1551"/>
    </location>
</feature>
<evidence type="ECO:0000256" key="2">
    <source>
        <dbReference type="ARBA" id="ARBA00023043"/>
    </source>
</evidence>
<evidence type="ECO:0000256" key="1">
    <source>
        <dbReference type="ARBA" id="ARBA00022737"/>
    </source>
</evidence>
<dbReference type="SUPFAM" id="SSF54791">
    <property type="entry name" value="Eukaryotic type KH-domain (KH-domain type I)"/>
    <property type="match status" value="1"/>
</dbReference>
<dbReference type="PROSITE" id="PS50084">
    <property type="entry name" value="KH_TYPE_1"/>
    <property type="match status" value="1"/>
</dbReference>
<feature type="compositionally biased region" description="Low complexity" evidence="6">
    <location>
        <begin position="1293"/>
        <end position="1335"/>
    </location>
</feature>
<feature type="repeat" description="ANK" evidence="4">
    <location>
        <begin position="683"/>
        <end position="715"/>
    </location>
</feature>
<feature type="compositionally biased region" description="Basic and acidic residues" evidence="6">
    <location>
        <begin position="490"/>
        <end position="501"/>
    </location>
</feature>
<dbReference type="PROSITE" id="PS50088">
    <property type="entry name" value="ANK_REPEAT"/>
    <property type="match status" value="9"/>
</dbReference>
<evidence type="ECO:0000313" key="8">
    <source>
        <dbReference type="EMBL" id="EFO87528.1"/>
    </source>
</evidence>
<feature type="compositionally biased region" description="Polar residues" evidence="6">
    <location>
        <begin position="1068"/>
        <end position="1092"/>
    </location>
</feature>
<evidence type="ECO:0000256" key="4">
    <source>
        <dbReference type="PROSITE-ProRule" id="PRU00023"/>
    </source>
</evidence>
<dbReference type="FunFam" id="1.25.40.20:FF:000041">
    <property type="entry name" value="ankyrin repeat and KH domain-containing protein 1 isoform X1"/>
    <property type="match status" value="1"/>
</dbReference>
<feature type="region of interest" description="Disordered" evidence="6">
    <location>
        <begin position="1194"/>
        <end position="1447"/>
    </location>
</feature>
<dbReference type="Pfam" id="PF12796">
    <property type="entry name" value="Ank_2"/>
    <property type="match status" value="4"/>
</dbReference>
<feature type="repeat" description="ANK" evidence="4">
    <location>
        <begin position="547"/>
        <end position="579"/>
    </location>
</feature>
<feature type="region of interest" description="Disordered" evidence="6">
    <location>
        <begin position="453"/>
        <end position="511"/>
    </location>
</feature>
<dbReference type="GO" id="GO:0005737">
    <property type="term" value="C:cytoplasm"/>
    <property type="evidence" value="ECO:0007669"/>
    <property type="project" value="TreeGrafter"/>
</dbReference>
<reference evidence="8" key="1">
    <citation type="submission" date="2007-07" db="EMBL/GenBank/DDBJ databases">
        <title>PCAP assembly of the Caenorhabditis remanei genome.</title>
        <authorList>
            <consortium name="The Caenorhabditis remanei Sequencing Consortium"/>
            <person name="Wilson R.K."/>
        </authorList>
    </citation>
    <scope>NUCLEOTIDE SEQUENCE [LARGE SCALE GENOMIC DNA]</scope>
    <source>
        <strain evidence="8">PB4641</strain>
    </source>
</reference>
<feature type="region of interest" description="Disordered" evidence="6">
    <location>
        <begin position="1535"/>
        <end position="1563"/>
    </location>
</feature>
<feature type="region of interest" description="Disordered" evidence="6">
    <location>
        <begin position="1712"/>
        <end position="1734"/>
    </location>
</feature>
<feature type="compositionally biased region" description="Polar residues" evidence="6">
    <location>
        <begin position="456"/>
        <end position="467"/>
    </location>
</feature>
<dbReference type="SMART" id="SM00248">
    <property type="entry name" value="ANK"/>
    <property type="match status" value="10"/>
</dbReference>
<dbReference type="PANTHER" id="PTHR23206">
    <property type="entry name" value="MASK PROTEIN"/>
    <property type="match status" value="1"/>
</dbReference>
<evidence type="ECO:0000313" key="9">
    <source>
        <dbReference type="Proteomes" id="UP000008281"/>
    </source>
</evidence>
<feature type="compositionally biased region" description="Polar residues" evidence="6">
    <location>
        <begin position="1194"/>
        <end position="1209"/>
    </location>
</feature>
<feature type="domain" description="K Homology" evidence="7">
    <location>
        <begin position="1101"/>
        <end position="1172"/>
    </location>
</feature>
<dbReference type="Pfam" id="PF00013">
    <property type="entry name" value="KH_1"/>
    <property type="match status" value="1"/>
</dbReference>
<dbReference type="FunCoup" id="E3NRG1">
    <property type="interactions" value="2248"/>
</dbReference>
<dbReference type="GO" id="GO:0003723">
    <property type="term" value="F:RNA binding"/>
    <property type="evidence" value="ECO:0007669"/>
    <property type="project" value="UniProtKB-UniRule"/>
</dbReference>
<dbReference type="InParanoid" id="E3NRG1"/>
<dbReference type="CDD" id="cd22404">
    <property type="entry name" value="KH-I_MASK"/>
    <property type="match status" value="1"/>
</dbReference>
<dbReference type="GO" id="GO:0045087">
    <property type="term" value="P:innate immune response"/>
    <property type="evidence" value="ECO:0007669"/>
    <property type="project" value="TreeGrafter"/>
</dbReference>
<feature type="region of interest" description="Disordered" evidence="6">
    <location>
        <begin position="274"/>
        <end position="303"/>
    </location>
</feature>
<evidence type="ECO:0000259" key="7">
    <source>
        <dbReference type="SMART" id="SM00322"/>
    </source>
</evidence>
<dbReference type="InterPro" id="IPR047373">
    <property type="entry name" value="KH-I_MASK"/>
</dbReference>
<name>E3NRG1_CAERE</name>
<feature type="compositionally biased region" description="Basic residues" evidence="6">
    <location>
        <begin position="907"/>
        <end position="919"/>
    </location>
</feature>
<dbReference type="InterPro" id="IPR002110">
    <property type="entry name" value="Ankyrin_rpt"/>
</dbReference>
<feature type="compositionally biased region" description="Low complexity" evidence="6">
    <location>
        <begin position="1714"/>
        <end position="1726"/>
    </location>
</feature>
<feature type="compositionally biased region" description="Polar residues" evidence="6">
    <location>
        <begin position="1474"/>
        <end position="1492"/>
    </location>
</feature>
<dbReference type="STRING" id="31234.E3NRG1"/>
<feature type="compositionally biased region" description="Polar residues" evidence="6">
    <location>
        <begin position="1807"/>
        <end position="1817"/>
    </location>
</feature>
<feature type="repeat" description="ANK" evidence="4">
    <location>
        <begin position="614"/>
        <end position="646"/>
    </location>
</feature>
<dbReference type="Gene3D" id="1.25.40.20">
    <property type="entry name" value="Ankyrin repeat-containing domain"/>
    <property type="match status" value="3"/>
</dbReference>
<dbReference type="Proteomes" id="UP000008281">
    <property type="component" value="Unassembled WGS sequence"/>
</dbReference>
<proteinExistence type="predicted"/>
<feature type="compositionally biased region" description="Low complexity" evidence="6">
    <location>
        <begin position="1349"/>
        <end position="1368"/>
    </location>
</feature>
<feature type="region of interest" description="Disordered" evidence="6">
    <location>
        <begin position="1781"/>
        <end position="1817"/>
    </location>
</feature>
<dbReference type="InterPro" id="IPR004088">
    <property type="entry name" value="KH_dom_type_1"/>
</dbReference>
<dbReference type="eggNOG" id="KOG4369">
    <property type="taxonomic scope" value="Eukaryota"/>
</dbReference>
<dbReference type="OMA" id="ESSTXKS"/>
<keyword evidence="3" id="KW-0175">Coiled coil</keyword>
<dbReference type="EMBL" id="DS269714">
    <property type="protein sequence ID" value="EFO87528.1"/>
    <property type="molecule type" value="Genomic_DNA"/>
</dbReference>
<dbReference type="HOGENOM" id="CLU_000785_0_0_1"/>
<evidence type="ECO:0000256" key="6">
    <source>
        <dbReference type="SAM" id="MobiDB-lite"/>
    </source>
</evidence>
<feature type="region of interest" description="Disordered" evidence="6">
    <location>
        <begin position="1463"/>
        <end position="1492"/>
    </location>
</feature>
<dbReference type="Gene3D" id="3.30.1370.10">
    <property type="entry name" value="K Homology domain, type 1"/>
    <property type="match status" value="1"/>
</dbReference>
<evidence type="ECO:0000256" key="5">
    <source>
        <dbReference type="PROSITE-ProRule" id="PRU00117"/>
    </source>
</evidence>
<keyword evidence="5" id="KW-0694">RNA-binding</keyword>
<keyword evidence="9" id="KW-1185">Reference proteome</keyword>
<feature type="compositionally biased region" description="Polar residues" evidence="6">
    <location>
        <begin position="1575"/>
        <end position="1601"/>
    </location>
</feature>
<feature type="compositionally biased region" description="Acidic residues" evidence="6">
    <location>
        <begin position="934"/>
        <end position="947"/>
    </location>
</feature>
<dbReference type="InterPro" id="IPR036770">
    <property type="entry name" value="Ankyrin_rpt-contain_sf"/>
</dbReference>
<sequence length="1817" mass="197056">MLMMLNGVLPKRKGSKQPGMHDLLIQHTRLTCSLICSSFNNKWSPMKLIKSADKDTPNLNKVLEGLQIGYGFTAEGKINFPPPPCRVDMDKLYNGELVPNIKLWAELVAHGWMEMERKVGRPVEMSSFQICSEGHSTNAAAAVSAVAAAATGMDSQAYLASVFAKMNNGEEMPRVPATVGSLNAASAAMTGISFHSDDAMRLFGGASFATKMVSDNKKTCNHQQFATVHHIQEAAFRAALLKMDAMYKERKGAAISVVDMESNFPIDAKETRISAKSPPVGPKTTSMTVPKPEKNSAEVEVTTEQPGVDMSFQKDGMEPSQVYPKILKLAIEMEQMYRSNPTDKAREIAVTTAYIASTLPEQICLEMNVESGDRLLKKLLSGMSEKQKLAMMTRARKTITTETDNELLRRSADSLSDKRLKEEYLKIFRETADCAFYDKCVREKKLKAAEQKHARTSTANVGSQNSMAPAKSQAGKVVASQQQSGQLRRTHSEGDGAERAKARSNAIDKSTDTTLETPLTIACANGHRDIVELLLKEGANIEHRDKKGFSPLIIAATAGHASVVEVLLKNHAAIEAQSDRTKDTALSLACSGGRKDVVELLLSHGANKEHRNVSDYTPLSLASSGGYIDIVNMLLSSGSEINSRTGSKLGISPLMLASMNGHKEATKVLLEKGSDINAQIETNRNTALTLASFQGRTEVVKLLLQYHANVEHRAKTGLTPLMECATGGYVEVGTLLIEAGADPNASPVQATKDTALTIAAEKGNDKFVEMLLDHDAAIDARNKKGCSALWLACNNGHLSTAEVLITKGADPDTFDNRKISPMMAAFRKGHIEMVTFMVGHAKQFPNETDLSRAVQAIESEDTKAKCNSCIDVIRNAKKAQAESAEKAANSLLEQIDEENAKNEEKKQKQKEKKNKKKEAKKKEKVEGASQQPEPEPEPAEENVEEPEPAPAPEPEPEPEPENVPVPEPTPAVVEEPPKDPPKPRRNRRKTNPDGVPKGPKVVKEVKPIVEEEPSELPYAPIKVTIPPPAQVQAPMVSPSSYSESEEWCKAGKEGKKARPAKRPDGRQTAPSSGGSSQPKNASATSSVASERQNPWEVDTKGSKVFEFTVLGNIVSRVIGKSGSNINAVREATGAQIEIDKLGGSKEDDRHITVRGSADTVSHATNIIYLLIHDKNMLITDAIRTVLRGNLSVASSLSSEGTSRSAVDSTSYAPSSIPQSMSSASLARQSSSPAPVSTQPQAHPKPSKSHGHQTSKDHSGGSSGGGNVWQQRMAARQEKEPAPISQSPKPTVPSPQQVRQQTPPQPIRQQSVPVQTATVPTPLKATTPTPARATTPLDRVIAPPVRRETPVAAASVQPVQQVHVAQPRQEPVSAQQQQRLPEPVQRHPEPSGQAQRYPEPISRPQSSAHPMQQVQQQQPTFSKAPGTRVSTDFSRAPGPPTQAASNVPQTKAEVFDDRLAFGQFKQTAPGPPGTPNAQSASSLNTSLNDPSNGSIDFDISKLRMFDDGKTGGNIWGKGGEDSDTWGGLFTQFFPTSSTASVSSPLSSTVPTPMRSETRNDTEWPQSDAFNQLLSEQSQMSSNLGASTSSRQQQVTPGMSSLESKGWMPSSFTPSARDPNRTQPPLFARSPSSSAAATNPSTLLQQQQQQQQRYQQQIHEQQQQQQQALQQQRMFQQQFSQTQSTLQQQQQQMYQLRMNPAYGQLAQQLLDHEKTSAPGPSHQPPSSSQLANSYYPSPSYTDNSVLGQLNLATMAQRGIKQFDGFNNDQPVNDSILAAIIEQKKNHSASVAKSRPNSSPPQVWEKAATSLGQTLRLSPH</sequence>
<feature type="repeat" description="ANK" evidence="4">
    <location>
        <begin position="751"/>
        <end position="783"/>
    </location>
</feature>
<protein>
    <recommendedName>
        <fullName evidence="7">K Homology domain-containing protein</fullName>
    </recommendedName>
</protein>
<evidence type="ECO:0000256" key="3">
    <source>
        <dbReference type="ARBA" id="ARBA00023054"/>
    </source>
</evidence>